<evidence type="ECO:0000256" key="3">
    <source>
        <dbReference type="ARBA" id="ARBA00022737"/>
    </source>
</evidence>
<keyword evidence="4 7" id="KW-1133">Transmembrane helix</keyword>
<feature type="repeat" description="ANK" evidence="6">
    <location>
        <begin position="1435"/>
        <end position="1467"/>
    </location>
</feature>
<keyword evidence="3" id="KW-0677">Repeat</keyword>
<dbReference type="InterPro" id="IPR002110">
    <property type="entry name" value="Ankyrin_rpt"/>
</dbReference>
<feature type="transmembrane region" description="Helical" evidence="7">
    <location>
        <begin position="402"/>
        <end position="422"/>
    </location>
</feature>
<dbReference type="InterPro" id="IPR036770">
    <property type="entry name" value="Ankyrin_rpt-contain_sf"/>
</dbReference>
<keyword evidence="6" id="KW-0040">ANK repeat</keyword>
<dbReference type="Gene3D" id="1.25.40.20">
    <property type="entry name" value="Ankyrin repeat-containing domain"/>
    <property type="match status" value="2"/>
</dbReference>
<feature type="transmembrane region" description="Helical" evidence="7">
    <location>
        <begin position="464"/>
        <end position="486"/>
    </location>
</feature>
<evidence type="ECO:0000259" key="8">
    <source>
        <dbReference type="PROSITE" id="PS50850"/>
    </source>
</evidence>
<dbReference type="InterPro" id="IPR054471">
    <property type="entry name" value="GPIID_WHD"/>
</dbReference>
<evidence type="ECO:0000256" key="2">
    <source>
        <dbReference type="ARBA" id="ARBA00022692"/>
    </source>
</evidence>
<dbReference type="PANTHER" id="PTHR23502">
    <property type="entry name" value="MAJOR FACILITATOR SUPERFAMILY"/>
    <property type="match status" value="1"/>
</dbReference>
<dbReference type="Pfam" id="PF24883">
    <property type="entry name" value="NPHP3_N"/>
    <property type="match status" value="1"/>
</dbReference>
<feature type="transmembrane region" description="Helical" evidence="7">
    <location>
        <begin position="327"/>
        <end position="350"/>
    </location>
</feature>
<feature type="repeat" description="ANK" evidence="6">
    <location>
        <begin position="1531"/>
        <end position="1563"/>
    </location>
</feature>
<dbReference type="SUPFAM" id="SSF103473">
    <property type="entry name" value="MFS general substrate transporter"/>
    <property type="match status" value="1"/>
</dbReference>
<feature type="repeat" description="ANK" evidence="6">
    <location>
        <begin position="1465"/>
        <end position="1497"/>
    </location>
</feature>
<proteinExistence type="predicted"/>
<dbReference type="eggNOG" id="KOG0255">
    <property type="taxonomic scope" value="Eukaryota"/>
</dbReference>
<dbReference type="InterPro" id="IPR011701">
    <property type="entry name" value="MFS"/>
</dbReference>
<keyword evidence="10" id="KW-1185">Reference proteome</keyword>
<dbReference type="Proteomes" id="UP000007796">
    <property type="component" value="Unassembled WGS sequence"/>
</dbReference>
<evidence type="ECO:0000256" key="5">
    <source>
        <dbReference type="ARBA" id="ARBA00023136"/>
    </source>
</evidence>
<comment type="subcellular location">
    <subcellularLocation>
        <location evidence="1">Membrane</location>
        <topology evidence="1">Multi-pass membrane protein</topology>
    </subcellularLocation>
</comment>
<dbReference type="Pfam" id="PF12796">
    <property type="entry name" value="Ank_2"/>
    <property type="match status" value="2"/>
</dbReference>
<sequence length="1592" mass="176984">MNETKKIVAVDTERLDTSQEHSDKAEAPFVKHTKEGFLLVPQPSDDPDDPLNWSFSKKHVALFFLAMESLLVKFSATLISPGARTLAHLFHVPLSKATYIGSAPTIMNAVGPFFWIPISHRIGRRPVLLMSQIIAMVAAIGVGRSETYAQALGCRMVMGFGGSAGLCIGPAAISDMFFLHEKGTRMGIQSILLVVAPYVGGVAGGSIQYNSKLGWRWSMYVSAICYSAQFVCQFFFVPETIYEREVAAAELPEQKKTIWRRLGFRMPTNPSGETWLQTFRRPFVMFAYPAVVLPSFWASVAVMTEVANTAGFAINFGASSRFHFNTAQVGFCFISGLIGAFTGEVCAGPLCDMAVRNSLRRNQVWRAEKLLKLAITGLVTIFAGLMLYGFELESSKAWARPLAGMILFVFGQEVVVTIIMTYMTDCYPEHAAEVAVVFQFFFNLMCYHPPFYTPQWIASAGSKVPYIVYAVLPVGLFPILIGPFMWKGSQIREKGPLFRFISFKRKATKTSFKASSKKFFKKLLGREKKDIASNFPSQGEVVFHPPAAKEESNIEAASEEPFASTLSNTPSVQANIVSSSSQNAVPQTDDIPSTPEAATEALTVSPHPISNTSLIVADNAANPVSENVVLSAPQTDDIASTPPPTTAEASPSDELWTRAFGLFREKEPELARDYMTHLATLHNSVDSVDLSASRSVKDLVDRLLEKREEKLWKVSILGKSVKIREQTEKLVRLLVFFDPVVKEAVSSQPYAALAWSGVSLILPLLTSGTTQNEAMLKGFDTIGNEQLYWNICEKTYLESAEHEIYKPLVEPLAQLYSDMIAFQALAICHYSKAQLSRAWENIAGSNDWDVRANKIEKQSTNIQRNILNLDKQEIRILWNTQLQGIQESQFALNDVRQILSENNRLNQKRYDDEKERELLKELASAYESYKNFNKQRVEGTCEWFFNDNRFRTWRDSKMSSLLWVSAGPGCGKSVLSRALVDEHRLSTNAATSTVCHFFFKDGDARRLRSTAALCAVLHQLFTQDHTGSLIKHALPSYNEGMALRNNFPGLWKILINCANSPEAGQIICVLDALDECEIQSRNELIGELKRFYCEQRELAKSSTLMFLITSRPYADLEFAFLKFNTTTYLRFDGDEKSADIGKEISLVIDERVNTVAASFSEKHRLELADHLKSMENRTYLWLHLVFSIIEGNFSYSRPLDIKKLLSQIPPEVSGAYEQILDKSSNKDLTMKLLQLVLAAEHPLTLDEVNIALALADSPQDSAAELKSALWPKGNFQTTVRNFCGLFVSVYDSKLFFIHQTAREFLLSSERDGNWKGHFALPECHSILSRVCIDYLLFPDLVEHPLIVEDEENEKETRPSFFEYAARYWTSHYNSQEDANAYKSRKDACMLCHKINIEPMDTTKTSALQAASLQGQLKTIRLLIDRGANVNLQGGDYGSALQAASRNGYTEIVQILLNSGADVNLDGGAALKAASRNGHTEIVQILLNSGADVNLQGGEYGSALQAASSFGYKEVVQILLNSGADVNLQGGEYGSALQAASIFRHKEVVQILLNSGADVNLDGGAALKAASRKGQTEIVEMLHASANNKTEEL</sequence>
<feature type="repeat" description="ANK" evidence="6">
    <location>
        <begin position="1498"/>
        <end position="1530"/>
    </location>
</feature>
<dbReference type="InterPro" id="IPR027417">
    <property type="entry name" value="P-loop_NTPase"/>
</dbReference>
<feature type="transmembrane region" description="Helical" evidence="7">
    <location>
        <begin position="191"/>
        <end position="211"/>
    </location>
</feature>
<protein>
    <submittedName>
        <fullName evidence="9">Ankyrin repeat-containing protein</fullName>
    </submittedName>
</protein>
<dbReference type="InParanoid" id="F0XBQ8"/>
<dbReference type="PROSITE" id="PS50850">
    <property type="entry name" value="MFS"/>
    <property type="match status" value="1"/>
</dbReference>
<dbReference type="InterPro" id="IPR036259">
    <property type="entry name" value="MFS_trans_sf"/>
</dbReference>
<feature type="transmembrane region" description="Helical" evidence="7">
    <location>
        <begin position="157"/>
        <end position="179"/>
    </location>
</feature>
<dbReference type="STRING" id="655863.F0XBQ8"/>
<dbReference type="InterPro" id="IPR020846">
    <property type="entry name" value="MFS_dom"/>
</dbReference>
<dbReference type="PROSITE" id="PS50297">
    <property type="entry name" value="ANK_REP_REGION"/>
    <property type="match status" value="5"/>
</dbReference>
<keyword evidence="5 7" id="KW-0472">Membrane</keyword>
<dbReference type="Pfam" id="PF07690">
    <property type="entry name" value="MFS_1"/>
    <property type="match status" value="1"/>
</dbReference>
<feature type="repeat" description="ANK" evidence="6">
    <location>
        <begin position="1402"/>
        <end position="1434"/>
    </location>
</feature>
<dbReference type="PANTHER" id="PTHR23502:SF34">
    <property type="entry name" value="PROTEIN HOL1"/>
    <property type="match status" value="1"/>
</dbReference>
<reference evidence="9 10" key="1">
    <citation type="journal article" date="2011" name="Proc. Natl. Acad. Sci. U.S.A.">
        <title>Genome and transcriptome analyses of the mountain pine beetle-fungal symbiont Grosmannia clavigera, a lodgepole pine pathogen.</title>
        <authorList>
            <person name="DiGuistini S."/>
            <person name="Wang Y."/>
            <person name="Liao N.Y."/>
            <person name="Taylor G."/>
            <person name="Tanguay P."/>
            <person name="Feau N."/>
            <person name="Henrissat B."/>
            <person name="Chan S.K."/>
            <person name="Hesse-Orce U."/>
            <person name="Alamouti S.M."/>
            <person name="Tsui C.K.M."/>
            <person name="Docking R.T."/>
            <person name="Levasseur A."/>
            <person name="Haridas S."/>
            <person name="Robertson G."/>
            <person name="Birol I."/>
            <person name="Holt R.A."/>
            <person name="Marra M.A."/>
            <person name="Hamelin R.C."/>
            <person name="Hirst M."/>
            <person name="Jones S.J.M."/>
            <person name="Bohlmann J."/>
            <person name="Breuil C."/>
        </authorList>
    </citation>
    <scope>NUCLEOTIDE SEQUENCE [LARGE SCALE GENOMIC DNA]</scope>
    <source>
        <strain evidence="10">kw1407 / UAMH 11150</strain>
    </source>
</reference>
<evidence type="ECO:0000313" key="10">
    <source>
        <dbReference type="Proteomes" id="UP000007796"/>
    </source>
</evidence>
<evidence type="ECO:0000256" key="7">
    <source>
        <dbReference type="SAM" id="Phobius"/>
    </source>
</evidence>
<dbReference type="PROSITE" id="PS50088">
    <property type="entry name" value="ANK_REPEAT"/>
    <property type="match status" value="5"/>
</dbReference>
<accession>F0XBQ8</accession>
<dbReference type="Pfam" id="PF17100">
    <property type="entry name" value="NACHT_N"/>
    <property type="match status" value="1"/>
</dbReference>
<dbReference type="OrthoDB" id="2585655at2759"/>
<keyword evidence="2 7" id="KW-0812">Transmembrane</keyword>
<dbReference type="EMBL" id="GL629756">
    <property type="protein sequence ID" value="EFX04858.1"/>
    <property type="molecule type" value="Genomic_DNA"/>
</dbReference>
<dbReference type="GO" id="GO:0005886">
    <property type="term" value="C:plasma membrane"/>
    <property type="evidence" value="ECO:0007669"/>
    <property type="project" value="TreeGrafter"/>
</dbReference>
<evidence type="ECO:0000256" key="4">
    <source>
        <dbReference type="ARBA" id="ARBA00022989"/>
    </source>
</evidence>
<organism evidence="10">
    <name type="scientific">Grosmannia clavigera (strain kw1407 / UAMH 11150)</name>
    <name type="common">Blue stain fungus</name>
    <name type="synonym">Graphiocladiella clavigera</name>
    <dbReference type="NCBI Taxonomy" id="655863"/>
    <lineage>
        <taxon>Eukaryota</taxon>
        <taxon>Fungi</taxon>
        <taxon>Dikarya</taxon>
        <taxon>Ascomycota</taxon>
        <taxon>Pezizomycotina</taxon>
        <taxon>Sordariomycetes</taxon>
        <taxon>Sordariomycetidae</taxon>
        <taxon>Ophiostomatales</taxon>
        <taxon>Ophiostomataceae</taxon>
        <taxon>Leptographium</taxon>
    </lineage>
</organism>
<dbReference type="InterPro" id="IPR056884">
    <property type="entry name" value="NPHP3-like_N"/>
</dbReference>
<dbReference type="Gene3D" id="3.40.50.300">
    <property type="entry name" value="P-loop containing nucleotide triphosphate hydrolases"/>
    <property type="match status" value="1"/>
</dbReference>
<dbReference type="PRINTS" id="PR01415">
    <property type="entry name" value="ANKYRIN"/>
</dbReference>
<evidence type="ECO:0000256" key="1">
    <source>
        <dbReference type="ARBA" id="ARBA00004141"/>
    </source>
</evidence>
<feature type="transmembrane region" description="Helical" evidence="7">
    <location>
        <begin position="370"/>
        <end position="390"/>
    </location>
</feature>
<dbReference type="SUPFAM" id="SSF48403">
    <property type="entry name" value="Ankyrin repeat"/>
    <property type="match status" value="1"/>
</dbReference>
<gene>
    <name evidence="9" type="ORF">CMQ_5120</name>
</gene>
<dbReference type="GO" id="GO:0022857">
    <property type="term" value="F:transmembrane transporter activity"/>
    <property type="evidence" value="ECO:0007669"/>
    <property type="project" value="InterPro"/>
</dbReference>
<feature type="transmembrane region" description="Helical" evidence="7">
    <location>
        <begin position="286"/>
        <end position="307"/>
    </location>
</feature>
<feature type="transmembrane region" description="Helical" evidence="7">
    <location>
        <begin position="99"/>
        <end position="118"/>
    </location>
</feature>
<feature type="transmembrane region" description="Helical" evidence="7">
    <location>
        <begin position="127"/>
        <end position="145"/>
    </location>
</feature>
<dbReference type="RefSeq" id="XP_014174340.1">
    <property type="nucleotide sequence ID" value="XM_014318865.1"/>
</dbReference>
<dbReference type="InterPro" id="IPR031359">
    <property type="entry name" value="NACHT_N"/>
</dbReference>
<evidence type="ECO:0000313" key="9">
    <source>
        <dbReference type="EMBL" id="EFX04858.1"/>
    </source>
</evidence>
<dbReference type="SMART" id="SM00248">
    <property type="entry name" value="ANK"/>
    <property type="match status" value="6"/>
</dbReference>
<dbReference type="GeneID" id="25978408"/>
<evidence type="ECO:0000256" key="6">
    <source>
        <dbReference type="PROSITE-ProRule" id="PRU00023"/>
    </source>
</evidence>
<dbReference type="HOGENOM" id="CLU_244648_0_0_1"/>
<name>F0XBQ8_GROCL</name>
<dbReference type="Gene3D" id="1.20.1250.20">
    <property type="entry name" value="MFS general substrate transporter like domains"/>
    <property type="match status" value="1"/>
</dbReference>
<feature type="domain" description="Major facilitator superfamily (MFS) profile" evidence="8">
    <location>
        <begin position="61"/>
        <end position="490"/>
    </location>
</feature>
<feature type="transmembrane region" description="Helical" evidence="7">
    <location>
        <begin position="217"/>
        <end position="237"/>
    </location>
</feature>
<feature type="transmembrane region" description="Helical" evidence="7">
    <location>
        <begin position="60"/>
        <end position="79"/>
    </location>
</feature>
<dbReference type="eggNOG" id="KOG0502">
    <property type="taxonomic scope" value="Eukaryota"/>
</dbReference>
<dbReference type="Pfam" id="PF22939">
    <property type="entry name" value="WHD_GPIID"/>
    <property type="match status" value="1"/>
</dbReference>